<feature type="signal peptide" evidence="1">
    <location>
        <begin position="1"/>
        <end position="19"/>
    </location>
</feature>
<reference evidence="2" key="1">
    <citation type="submission" date="2013-12" db="EMBL/GenBank/DDBJ databases">
        <title>The Genome Sequence of Aphanomyces astaci APO3.</title>
        <authorList>
            <consortium name="The Broad Institute Genomics Platform"/>
            <person name="Russ C."/>
            <person name="Tyler B."/>
            <person name="van West P."/>
            <person name="Dieguez-Uribeondo J."/>
            <person name="Young S.K."/>
            <person name="Zeng Q."/>
            <person name="Gargeya S."/>
            <person name="Fitzgerald M."/>
            <person name="Abouelleil A."/>
            <person name="Alvarado L."/>
            <person name="Chapman S.B."/>
            <person name="Gainer-Dewar J."/>
            <person name="Goldberg J."/>
            <person name="Griggs A."/>
            <person name="Gujja S."/>
            <person name="Hansen M."/>
            <person name="Howarth C."/>
            <person name="Imamovic A."/>
            <person name="Ireland A."/>
            <person name="Larimer J."/>
            <person name="McCowan C."/>
            <person name="Murphy C."/>
            <person name="Pearson M."/>
            <person name="Poon T.W."/>
            <person name="Priest M."/>
            <person name="Roberts A."/>
            <person name="Saif S."/>
            <person name="Shea T."/>
            <person name="Sykes S."/>
            <person name="Wortman J."/>
            <person name="Nusbaum C."/>
            <person name="Birren B."/>
        </authorList>
    </citation>
    <scope>NUCLEOTIDE SEQUENCE [LARGE SCALE GENOMIC DNA]</scope>
    <source>
        <strain evidence="2">APO3</strain>
    </source>
</reference>
<dbReference type="OrthoDB" id="71572at2759"/>
<dbReference type="PANTHER" id="PTHR34859">
    <property type="entry name" value="UNNAMED PRODUCT"/>
    <property type="match status" value="1"/>
</dbReference>
<keyword evidence="1" id="KW-0732">Signal</keyword>
<dbReference type="GeneID" id="20820384"/>
<dbReference type="PANTHER" id="PTHR34859:SF2">
    <property type="entry name" value="LYSM DOMAIN-CONTAINING PROTEIN"/>
    <property type="match status" value="1"/>
</dbReference>
<protein>
    <submittedName>
        <fullName evidence="2">Uncharacterized protein</fullName>
    </submittedName>
</protein>
<dbReference type="VEuPathDB" id="FungiDB:H257_18388"/>
<proteinExistence type="predicted"/>
<dbReference type="RefSeq" id="XP_009845732.1">
    <property type="nucleotide sequence ID" value="XM_009847430.1"/>
</dbReference>
<feature type="chain" id="PRO_5004840308" evidence="1">
    <location>
        <begin position="20"/>
        <end position="211"/>
    </location>
</feature>
<dbReference type="STRING" id="112090.W4FD13"/>
<sequence>MTNILAFLTVFATVASATANQNDNHELDAATEACLRARRSLDGEEPQLCDADQDYLGSSCYDKCPSGTTRVGYGCVSNCPPEFTDKGRTCLKKGEYSRGVGYPWKFGDTFFDSTGMFQRCENDYGEGNCEWYGAVVYPKCSPGFTAVECCDCHPPLPDCKSFGLLPVEGLLCRKKVIPLKSYSPKCRPYEDLVRGRCFPKCRPWYTPGLPV</sequence>
<name>W4FD13_APHAT</name>
<dbReference type="AlphaFoldDB" id="W4FD13"/>
<gene>
    <name evidence="2" type="ORF">H257_18388</name>
</gene>
<organism evidence="2">
    <name type="scientific">Aphanomyces astaci</name>
    <name type="common">Crayfish plague agent</name>
    <dbReference type="NCBI Taxonomy" id="112090"/>
    <lineage>
        <taxon>Eukaryota</taxon>
        <taxon>Sar</taxon>
        <taxon>Stramenopiles</taxon>
        <taxon>Oomycota</taxon>
        <taxon>Saprolegniomycetes</taxon>
        <taxon>Saprolegniales</taxon>
        <taxon>Verrucalvaceae</taxon>
        <taxon>Aphanomyces</taxon>
    </lineage>
</organism>
<dbReference type="EMBL" id="KI913272">
    <property type="protein sequence ID" value="ETV64789.1"/>
    <property type="molecule type" value="Genomic_DNA"/>
</dbReference>
<accession>W4FD13</accession>
<evidence type="ECO:0000256" key="1">
    <source>
        <dbReference type="SAM" id="SignalP"/>
    </source>
</evidence>
<evidence type="ECO:0000313" key="2">
    <source>
        <dbReference type="EMBL" id="ETV64789.1"/>
    </source>
</evidence>